<evidence type="ECO:0000256" key="2">
    <source>
        <dbReference type="ARBA" id="ARBA00022475"/>
    </source>
</evidence>
<reference evidence="11 12" key="1">
    <citation type="submission" date="2016-10" db="EMBL/GenBank/DDBJ databases">
        <authorList>
            <person name="de Groot N.N."/>
        </authorList>
    </citation>
    <scope>NUCLEOTIDE SEQUENCE [LARGE SCALE GENOMIC DNA]</scope>
    <source>
        <strain evidence="11 12">JCM 19513</strain>
    </source>
</reference>
<keyword evidence="5" id="KW-0472">Membrane</keyword>
<keyword evidence="4" id="KW-1133">Transmembrane helix</keyword>
<dbReference type="GO" id="GO:0044877">
    <property type="term" value="F:protein-containing complex binding"/>
    <property type="evidence" value="ECO:0007669"/>
    <property type="project" value="InterPro"/>
</dbReference>
<dbReference type="Pfam" id="PF09976">
    <property type="entry name" value="TPR_21"/>
    <property type="match status" value="1"/>
</dbReference>
<dbReference type="STRING" id="1429083.GCA_001885685_01381"/>
<evidence type="ECO:0000256" key="4">
    <source>
        <dbReference type="ARBA" id="ARBA00022989"/>
    </source>
</evidence>
<comment type="subcellular location">
    <subcellularLocation>
        <location evidence="1">Cell membrane</location>
        <topology evidence="1">Single-pass type II membrane protein</topology>
    </subcellularLocation>
</comment>
<evidence type="ECO:0000256" key="5">
    <source>
        <dbReference type="ARBA" id="ARBA00023136"/>
    </source>
</evidence>
<feature type="domain" description="Ancillary SecYEG translocon subunit/Cell division coordinator CpoB TPR" evidence="10">
    <location>
        <begin position="14"/>
        <end position="208"/>
    </location>
</feature>
<name>A0A1H7JUG1_9GAMM</name>
<evidence type="ECO:0000313" key="12">
    <source>
        <dbReference type="Proteomes" id="UP000185766"/>
    </source>
</evidence>
<evidence type="ECO:0000256" key="3">
    <source>
        <dbReference type="ARBA" id="ARBA00022692"/>
    </source>
</evidence>
<dbReference type="RefSeq" id="WP_071870678.1">
    <property type="nucleotide sequence ID" value="NZ_FOAS01000005.1"/>
</dbReference>
<dbReference type="PANTHER" id="PTHR38035:SF1">
    <property type="entry name" value="ANCILLARY SECYEG TRANSLOCON SUBUNIT"/>
    <property type="match status" value="1"/>
</dbReference>
<evidence type="ECO:0000256" key="1">
    <source>
        <dbReference type="ARBA" id="ARBA00004401"/>
    </source>
</evidence>
<evidence type="ECO:0000256" key="6">
    <source>
        <dbReference type="ARBA" id="ARBA00023186"/>
    </source>
</evidence>
<dbReference type="Proteomes" id="UP000185766">
    <property type="component" value="Unassembled WGS sequence"/>
</dbReference>
<keyword evidence="3" id="KW-0812">Transmembrane</keyword>
<organism evidence="11 12">
    <name type="scientific">Atopomonas hussainii</name>
    <dbReference type="NCBI Taxonomy" id="1429083"/>
    <lineage>
        <taxon>Bacteria</taxon>
        <taxon>Pseudomonadati</taxon>
        <taxon>Pseudomonadota</taxon>
        <taxon>Gammaproteobacteria</taxon>
        <taxon>Pseudomonadales</taxon>
        <taxon>Pseudomonadaceae</taxon>
        <taxon>Atopomonas</taxon>
    </lineage>
</organism>
<dbReference type="InterPro" id="IPR011990">
    <property type="entry name" value="TPR-like_helical_dom_sf"/>
</dbReference>
<dbReference type="GO" id="GO:0005886">
    <property type="term" value="C:plasma membrane"/>
    <property type="evidence" value="ECO:0007669"/>
    <property type="project" value="UniProtKB-SubCell"/>
</dbReference>
<protein>
    <recommendedName>
        <fullName evidence="8">Ancillary SecYEG translocon subunit</fullName>
    </recommendedName>
</protein>
<evidence type="ECO:0000256" key="8">
    <source>
        <dbReference type="ARBA" id="ARBA00024235"/>
    </source>
</evidence>
<evidence type="ECO:0000313" key="11">
    <source>
        <dbReference type="EMBL" id="SEK78004.1"/>
    </source>
</evidence>
<comment type="similarity">
    <text evidence="7">Belongs to the YfgM family.</text>
</comment>
<evidence type="ECO:0000256" key="7">
    <source>
        <dbReference type="ARBA" id="ARBA00024197"/>
    </source>
</evidence>
<dbReference type="InterPro" id="IPR018704">
    <property type="entry name" value="SecYEG/CpoB_TPR"/>
</dbReference>
<dbReference type="EMBL" id="FOAS01000005">
    <property type="protein sequence ID" value="SEK78004.1"/>
    <property type="molecule type" value="Genomic_DNA"/>
</dbReference>
<dbReference type="PANTHER" id="PTHR38035">
    <property type="entry name" value="UPF0070 PROTEIN YFGM"/>
    <property type="match status" value="1"/>
</dbReference>
<dbReference type="SUPFAM" id="SSF48452">
    <property type="entry name" value="TPR-like"/>
    <property type="match status" value="1"/>
</dbReference>
<evidence type="ECO:0000256" key="9">
    <source>
        <dbReference type="SAM" id="Coils"/>
    </source>
</evidence>
<keyword evidence="9" id="KW-0175">Coiled coil</keyword>
<dbReference type="OrthoDB" id="9789675at2"/>
<keyword evidence="12" id="KW-1185">Reference proteome</keyword>
<keyword evidence="6" id="KW-0143">Chaperone</keyword>
<gene>
    <name evidence="11" type="ORF">SAMN05216214_10546</name>
</gene>
<accession>A0A1H7JUG1</accession>
<dbReference type="AlphaFoldDB" id="A0A1H7JUG1"/>
<dbReference type="PIRSF" id="PIRSF006170">
    <property type="entry name" value="YfgM"/>
    <property type="match status" value="1"/>
</dbReference>
<feature type="coiled-coil region" evidence="9">
    <location>
        <begin position="102"/>
        <end position="129"/>
    </location>
</feature>
<proteinExistence type="inferred from homology"/>
<sequence length="211" mass="23009">MAPQTEEEQIALLKNWWKENGMPIVTGAVLALAGVFGWQAWQEHTQVTNQQASVNFEQLMQAMLASGEKPDTDKVLKLAETLKTEHADSAYAAFASLFVAKLAVEEDKLDDAAAELDKLINSKADEQIKEIARQRLARVKGAQDKAEEGLALLEGEADSAYAAVRAEIRGDLLKQLGRVDEARTAYQQALEAGSEGASVQLKLDDLAKEDV</sequence>
<keyword evidence="2" id="KW-1003">Cell membrane</keyword>
<evidence type="ECO:0000259" key="10">
    <source>
        <dbReference type="Pfam" id="PF09976"/>
    </source>
</evidence>
<dbReference type="InterPro" id="IPR026039">
    <property type="entry name" value="YfgM"/>
</dbReference>